<dbReference type="Proteomes" id="UP000827092">
    <property type="component" value="Unassembled WGS sequence"/>
</dbReference>
<name>A0AAV6VJ44_9ARAC</name>
<protein>
    <submittedName>
        <fullName evidence="1">Uncharacterized protein</fullName>
    </submittedName>
</protein>
<sequence>MSRFVWAYFCDLETNTWIHLKSRLPPSSNFLVFTKVVPSLFSESSDVRPPRTLMALRHDIYICIVDRPGIRWPRNQLVKTKSSSGLLVYELTLFGWLIDLLSRISSADLQAFDNKRRITFSYLRGLLDGLVFDGPTVSNELLKCENRFILSLSWKSK</sequence>
<evidence type="ECO:0000313" key="1">
    <source>
        <dbReference type="EMBL" id="KAG8196138.1"/>
    </source>
</evidence>
<accession>A0AAV6VJ44</accession>
<proteinExistence type="predicted"/>
<evidence type="ECO:0000313" key="2">
    <source>
        <dbReference type="Proteomes" id="UP000827092"/>
    </source>
</evidence>
<reference evidence="1 2" key="1">
    <citation type="journal article" date="2022" name="Nat. Ecol. Evol.">
        <title>A masculinizing supergene underlies an exaggerated male reproductive morph in a spider.</title>
        <authorList>
            <person name="Hendrickx F."/>
            <person name="De Corte Z."/>
            <person name="Sonet G."/>
            <person name="Van Belleghem S.M."/>
            <person name="Kostlbacher S."/>
            <person name="Vangestel C."/>
        </authorList>
    </citation>
    <scope>NUCLEOTIDE SEQUENCE [LARGE SCALE GENOMIC DNA]</scope>
    <source>
        <strain evidence="1">W744_W776</strain>
    </source>
</reference>
<gene>
    <name evidence="1" type="ORF">JTE90_007873</name>
</gene>
<dbReference type="AlphaFoldDB" id="A0AAV6VJ44"/>
<comment type="caution">
    <text evidence="1">The sequence shown here is derived from an EMBL/GenBank/DDBJ whole genome shotgun (WGS) entry which is preliminary data.</text>
</comment>
<dbReference type="EMBL" id="JAFNEN010000074">
    <property type="protein sequence ID" value="KAG8196138.1"/>
    <property type="molecule type" value="Genomic_DNA"/>
</dbReference>
<organism evidence="1 2">
    <name type="scientific">Oedothorax gibbosus</name>
    <dbReference type="NCBI Taxonomy" id="931172"/>
    <lineage>
        <taxon>Eukaryota</taxon>
        <taxon>Metazoa</taxon>
        <taxon>Ecdysozoa</taxon>
        <taxon>Arthropoda</taxon>
        <taxon>Chelicerata</taxon>
        <taxon>Arachnida</taxon>
        <taxon>Araneae</taxon>
        <taxon>Araneomorphae</taxon>
        <taxon>Entelegynae</taxon>
        <taxon>Araneoidea</taxon>
        <taxon>Linyphiidae</taxon>
        <taxon>Erigoninae</taxon>
        <taxon>Oedothorax</taxon>
    </lineage>
</organism>
<keyword evidence="2" id="KW-1185">Reference proteome</keyword>